<dbReference type="PANTHER" id="PTHR34120:SF2">
    <property type="entry name" value="OS01G0860900 PROTEIN"/>
    <property type="match status" value="1"/>
</dbReference>
<name>A0ABD1IBP8_SALDI</name>
<feature type="compositionally biased region" description="Polar residues" evidence="1">
    <location>
        <begin position="84"/>
        <end position="93"/>
    </location>
</feature>
<sequence>MPPVDLENLVSACAGGGCIDSKVTCETLAGDNDGDNTSDEEGVVVVAADPDFPPESFWLSKDAEYDWFEHHTFFERRDSGRGGTSLTAEPQSNSSSRRFSFSRKSKAALLGLPKTQKATYVDPKRRPCSKPVAVRLFPKRSEPAGKSGVPVEPGSPKVSCIGRVRSKRRRRSGSLRRREKAAEKSRSGGGEKVEKGEKKQKAGFYTKVIGMFRSKRSRSKKAPRSGSRRAADETKAAAGSELQQRWSADSRVREMAGEGARESEPPGLGGMNRFASGRRSASWAAEDFSETVSGSDRHVGVVSWS</sequence>
<evidence type="ECO:0000313" key="2">
    <source>
        <dbReference type="EMBL" id="KAL1566146.1"/>
    </source>
</evidence>
<protein>
    <submittedName>
        <fullName evidence="2">Uncharacterized protein</fullName>
    </submittedName>
</protein>
<organism evidence="2 3">
    <name type="scientific">Salvia divinorum</name>
    <name type="common">Maria pastora</name>
    <name type="synonym">Diviner's sage</name>
    <dbReference type="NCBI Taxonomy" id="28513"/>
    <lineage>
        <taxon>Eukaryota</taxon>
        <taxon>Viridiplantae</taxon>
        <taxon>Streptophyta</taxon>
        <taxon>Embryophyta</taxon>
        <taxon>Tracheophyta</taxon>
        <taxon>Spermatophyta</taxon>
        <taxon>Magnoliopsida</taxon>
        <taxon>eudicotyledons</taxon>
        <taxon>Gunneridae</taxon>
        <taxon>Pentapetalae</taxon>
        <taxon>asterids</taxon>
        <taxon>lamiids</taxon>
        <taxon>Lamiales</taxon>
        <taxon>Lamiaceae</taxon>
        <taxon>Nepetoideae</taxon>
        <taxon>Mentheae</taxon>
        <taxon>Salviinae</taxon>
        <taxon>Salvia</taxon>
        <taxon>Salvia subgen. Calosphace</taxon>
    </lineage>
</organism>
<feature type="compositionally biased region" description="Basic and acidic residues" evidence="1">
    <location>
        <begin position="180"/>
        <end position="200"/>
    </location>
</feature>
<comment type="caution">
    <text evidence="2">The sequence shown here is derived from an EMBL/GenBank/DDBJ whole genome shotgun (WGS) entry which is preliminary data.</text>
</comment>
<dbReference type="EMBL" id="JBEAFC010000002">
    <property type="protein sequence ID" value="KAL1566146.1"/>
    <property type="molecule type" value="Genomic_DNA"/>
</dbReference>
<feature type="region of interest" description="Disordered" evidence="1">
    <location>
        <begin position="131"/>
        <end position="275"/>
    </location>
</feature>
<accession>A0ABD1IBP8</accession>
<keyword evidence="3" id="KW-1185">Reference proteome</keyword>
<gene>
    <name evidence="2" type="ORF">AAHA92_01787</name>
</gene>
<feature type="compositionally biased region" description="Basic and acidic residues" evidence="1">
    <location>
        <begin position="248"/>
        <end position="264"/>
    </location>
</feature>
<evidence type="ECO:0000256" key="1">
    <source>
        <dbReference type="SAM" id="MobiDB-lite"/>
    </source>
</evidence>
<evidence type="ECO:0000313" key="3">
    <source>
        <dbReference type="Proteomes" id="UP001567538"/>
    </source>
</evidence>
<dbReference type="Proteomes" id="UP001567538">
    <property type="component" value="Unassembled WGS sequence"/>
</dbReference>
<feature type="region of interest" description="Disordered" evidence="1">
    <location>
        <begin position="78"/>
        <end position="100"/>
    </location>
</feature>
<feature type="compositionally biased region" description="Basic residues" evidence="1">
    <location>
        <begin position="213"/>
        <end position="227"/>
    </location>
</feature>
<feature type="compositionally biased region" description="Basic residues" evidence="1">
    <location>
        <begin position="164"/>
        <end position="179"/>
    </location>
</feature>
<proteinExistence type="predicted"/>
<dbReference type="PANTHER" id="PTHR34120">
    <property type="entry name" value="EXPRESSED PROTEIN"/>
    <property type="match status" value="1"/>
</dbReference>
<reference evidence="2 3" key="1">
    <citation type="submission" date="2024-06" db="EMBL/GenBank/DDBJ databases">
        <title>A chromosome level genome sequence of Diviner's sage (Salvia divinorum).</title>
        <authorList>
            <person name="Ford S.A."/>
            <person name="Ro D.-K."/>
            <person name="Ness R.W."/>
            <person name="Phillips M.A."/>
        </authorList>
    </citation>
    <scope>NUCLEOTIDE SEQUENCE [LARGE SCALE GENOMIC DNA]</scope>
    <source>
        <strain evidence="2">SAF-2024a</strain>
        <tissue evidence="2">Leaf</tissue>
    </source>
</reference>
<dbReference type="AlphaFoldDB" id="A0ABD1IBP8"/>